<organism evidence="2 3">
    <name type="scientific">Actinoplanes octamycinicus</name>
    <dbReference type="NCBI Taxonomy" id="135948"/>
    <lineage>
        <taxon>Bacteria</taxon>
        <taxon>Bacillati</taxon>
        <taxon>Actinomycetota</taxon>
        <taxon>Actinomycetes</taxon>
        <taxon>Micromonosporales</taxon>
        <taxon>Micromonosporaceae</taxon>
        <taxon>Actinoplanes</taxon>
    </lineage>
</organism>
<accession>A0A7W7GUN0</accession>
<dbReference type="EMBL" id="JACHNB010000001">
    <property type="protein sequence ID" value="MBB4738532.1"/>
    <property type="molecule type" value="Genomic_DNA"/>
</dbReference>
<reference evidence="2 3" key="1">
    <citation type="submission" date="2020-08" db="EMBL/GenBank/DDBJ databases">
        <title>Sequencing the genomes of 1000 actinobacteria strains.</title>
        <authorList>
            <person name="Klenk H.-P."/>
        </authorList>
    </citation>
    <scope>NUCLEOTIDE SEQUENCE [LARGE SCALE GENOMIC DNA]</scope>
    <source>
        <strain evidence="2 3">DSM 45809</strain>
    </source>
</reference>
<evidence type="ECO:0000259" key="1">
    <source>
        <dbReference type="Pfam" id="PF04149"/>
    </source>
</evidence>
<gene>
    <name evidence="2" type="ORF">BJY16_001991</name>
</gene>
<dbReference type="Proteomes" id="UP000546162">
    <property type="component" value="Unassembled WGS sequence"/>
</dbReference>
<evidence type="ECO:0000313" key="3">
    <source>
        <dbReference type="Proteomes" id="UP000546162"/>
    </source>
</evidence>
<comment type="caution">
    <text evidence="2">The sequence shown here is derived from an EMBL/GenBank/DDBJ whole genome shotgun (WGS) entry which is preliminary data.</text>
</comment>
<name>A0A7W7GUN0_9ACTN</name>
<keyword evidence="3" id="KW-1185">Reference proteome</keyword>
<proteinExistence type="predicted"/>
<protein>
    <recommendedName>
        <fullName evidence="1">DUF397 domain-containing protein</fullName>
    </recommendedName>
</protein>
<evidence type="ECO:0000313" key="2">
    <source>
        <dbReference type="EMBL" id="MBB4738532.1"/>
    </source>
</evidence>
<sequence length="43" mass="4769">MARVGEVFLIRDSKNVDADPLAFNREAWEAFVAGVKADEFGRA</sequence>
<dbReference type="InterPro" id="IPR007278">
    <property type="entry name" value="DUF397"/>
</dbReference>
<dbReference type="AlphaFoldDB" id="A0A7W7GUN0"/>
<dbReference type="Pfam" id="PF04149">
    <property type="entry name" value="DUF397"/>
    <property type="match status" value="1"/>
</dbReference>
<feature type="domain" description="DUF397" evidence="1">
    <location>
        <begin position="8"/>
        <end position="36"/>
    </location>
</feature>